<accession>A0A8T2QPA5</accession>
<dbReference type="Pfam" id="PF25089">
    <property type="entry name" value="DUF7804"/>
    <property type="match status" value="1"/>
</dbReference>
<dbReference type="EMBL" id="CM035438">
    <property type="protein sequence ID" value="KAH7285414.1"/>
    <property type="molecule type" value="Genomic_DNA"/>
</dbReference>
<evidence type="ECO:0000313" key="4">
    <source>
        <dbReference type="Proteomes" id="UP000825935"/>
    </source>
</evidence>
<dbReference type="PANTHER" id="PTHR35127:SF1">
    <property type="entry name" value="GENOME ASSEMBLY, CHROMOSOME: A10"/>
    <property type="match status" value="1"/>
</dbReference>
<dbReference type="InterPro" id="IPR056706">
    <property type="entry name" value="DUF7804"/>
</dbReference>
<dbReference type="Proteomes" id="UP000825935">
    <property type="component" value="Chromosome 33"/>
</dbReference>
<dbReference type="OrthoDB" id="2013011at2759"/>
<name>A0A8T2QPA5_CERRI</name>
<dbReference type="PANTHER" id="PTHR35127">
    <property type="entry name" value="OS03G0736900 PROTEIN"/>
    <property type="match status" value="1"/>
</dbReference>
<evidence type="ECO:0000256" key="1">
    <source>
        <dbReference type="SAM" id="MobiDB-lite"/>
    </source>
</evidence>
<proteinExistence type="predicted"/>
<comment type="caution">
    <text evidence="3">The sequence shown here is derived from an EMBL/GenBank/DDBJ whole genome shotgun (WGS) entry which is preliminary data.</text>
</comment>
<organism evidence="3 4">
    <name type="scientific">Ceratopteris richardii</name>
    <name type="common">Triangle waterfern</name>
    <dbReference type="NCBI Taxonomy" id="49495"/>
    <lineage>
        <taxon>Eukaryota</taxon>
        <taxon>Viridiplantae</taxon>
        <taxon>Streptophyta</taxon>
        <taxon>Embryophyta</taxon>
        <taxon>Tracheophyta</taxon>
        <taxon>Polypodiopsida</taxon>
        <taxon>Polypodiidae</taxon>
        <taxon>Polypodiales</taxon>
        <taxon>Pteridineae</taxon>
        <taxon>Pteridaceae</taxon>
        <taxon>Parkerioideae</taxon>
        <taxon>Ceratopteris</taxon>
    </lineage>
</organism>
<gene>
    <name evidence="3" type="ORF">KP509_33G027100</name>
</gene>
<dbReference type="AlphaFoldDB" id="A0A8T2QPA5"/>
<feature type="compositionally biased region" description="Polar residues" evidence="1">
    <location>
        <begin position="68"/>
        <end position="78"/>
    </location>
</feature>
<sequence length="241" mass="26459">MINSHAAVREICPASCSNGALYEGCRSSKFSSCSFLPSNTLYGSRTFYRFASNVSIQNPVRSQALAPLTNQGKNSRSNTRGRDQPLPSPDSWIGACVCDIVKNIDEGPSLHMLYNLRDGGPVIASRSHIVSDRHLVSVDEKWREVRDHIKDASPDGVILVQKLDDEVKDSNGRNSENSLNGSQNTNLWGLLVLGRDITNIACYILKTTCVSSSIGTCTQYCLTKAKCFGASCYDQIQNCWL</sequence>
<reference evidence="3" key="1">
    <citation type="submission" date="2021-08" db="EMBL/GenBank/DDBJ databases">
        <title>WGS assembly of Ceratopteris richardii.</title>
        <authorList>
            <person name="Marchant D.B."/>
            <person name="Chen G."/>
            <person name="Jenkins J."/>
            <person name="Shu S."/>
            <person name="Leebens-Mack J."/>
            <person name="Grimwood J."/>
            <person name="Schmutz J."/>
            <person name="Soltis P."/>
            <person name="Soltis D."/>
            <person name="Chen Z.-H."/>
        </authorList>
    </citation>
    <scope>NUCLEOTIDE SEQUENCE</scope>
    <source>
        <strain evidence="3">Whitten #5841</strain>
        <tissue evidence="3">Leaf</tissue>
    </source>
</reference>
<dbReference type="OMA" id="LGMRCTH"/>
<evidence type="ECO:0000259" key="2">
    <source>
        <dbReference type="Pfam" id="PF25089"/>
    </source>
</evidence>
<keyword evidence="4" id="KW-1185">Reference proteome</keyword>
<feature type="domain" description="DUF7804" evidence="2">
    <location>
        <begin position="90"/>
        <end position="169"/>
    </location>
</feature>
<feature type="region of interest" description="Disordered" evidence="1">
    <location>
        <begin position="62"/>
        <end position="87"/>
    </location>
</feature>
<protein>
    <recommendedName>
        <fullName evidence="2">DUF7804 domain-containing protein</fullName>
    </recommendedName>
</protein>
<evidence type="ECO:0000313" key="3">
    <source>
        <dbReference type="EMBL" id="KAH7285414.1"/>
    </source>
</evidence>